<keyword evidence="12" id="KW-1185">Reference proteome</keyword>
<keyword evidence="6" id="KW-0175">Coiled coil</keyword>
<comment type="similarity">
    <text evidence="1">Belongs to the VTI1 family.</text>
</comment>
<dbReference type="Proteomes" id="UP001642483">
    <property type="component" value="Unassembled WGS sequence"/>
</dbReference>
<evidence type="ECO:0000259" key="10">
    <source>
        <dbReference type="Pfam" id="PF05008"/>
    </source>
</evidence>
<evidence type="ECO:0000256" key="2">
    <source>
        <dbReference type="ARBA" id="ARBA00022448"/>
    </source>
</evidence>
<dbReference type="InterPro" id="IPR027027">
    <property type="entry name" value="GOSR2/Membrin/Bos1"/>
</dbReference>
<comment type="caution">
    <text evidence="11">The sequence shown here is derived from an EMBL/GenBank/DDBJ whole genome shotgun (WGS) entry which is preliminary data.</text>
</comment>
<organism evidence="11 12">
    <name type="scientific">Clavelina lepadiformis</name>
    <name type="common">Light-bulb sea squirt</name>
    <name type="synonym">Ascidia lepadiformis</name>
    <dbReference type="NCBI Taxonomy" id="159417"/>
    <lineage>
        <taxon>Eukaryota</taxon>
        <taxon>Metazoa</taxon>
        <taxon>Chordata</taxon>
        <taxon>Tunicata</taxon>
        <taxon>Ascidiacea</taxon>
        <taxon>Aplousobranchia</taxon>
        <taxon>Clavelinidae</taxon>
        <taxon>Clavelina</taxon>
    </lineage>
</organism>
<dbReference type="PIRSF" id="PIRSF028865">
    <property type="entry name" value="Membrin-2"/>
    <property type="match status" value="1"/>
</dbReference>
<dbReference type="Gene3D" id="1.20.58.400">
    <property type="entry name" value="t-snare proteins"/>
    <property type="match status" value="1"/>
</dbReference>
<gene>
    <name evidence="11" type="ORF">CVLEPA_LOCUS10751</name>
</gene>
<evidence type="ECO:0000256" key="5">
    <source>
        <dbReference type="ARBA" id="ARBA00022989"/>
    </source>
</evidence>
<dbReference type="Pfam" id="PF12352">
    <property type="entry name" value="V-SNARE_C"/>
    <property type="match status" value="1"/>
</dbReference>
<accession>A0ABP0FLH2</accession>
<feature type="transmembrane region" description="Helical" evidence="9">
    <location>
        <begin position="200"/>
        <end position="219"/>
    </location>
</feature>
<comment type="subcellular location">
    <subcellularLocation>
        <location evidence="8">Endomembrane system</location>
        <topology evidence="8">Single-pass type IV membrane protein</topology>
    </subcellularLocation>
</comment>
<feature type="domain" description="Vesicle transport v-SNARE N-terminal" evidence="10">
    <location>
        <begin position="4"/>
        <end position="93"/>
    </location>
</feature>
<keyword evidence="5 9" id="KW-1133">Transmembrane helix</keyword>
<evidence type="ECO:0000256" key="8">
    <source>
        <dbReference type="ARBA" id="ARBA00046280"/>
    </source>
</evidence>
<evidence type="ECO:0000256" key="6">
    <source>
        <dbReference type="ARBA" id="ARBA00023054"/>
    </source>
</evidence>
<name>A0ABP0FLH2_CLALP</name>
<keyword evidence="3 9" id="KW-0812">Transmembrane</keyword>
<dbReference type="InterPro" id="IPR007705">
    <property type="entry name" value="Vesicle_trsprt_v-SNARE_N"/>
</dbReference>
<dbReference type="PANTHER" id="PTHR21230:SF89">
    <property type="entry name" value="VESICLE TRANSPORT THROUGH INTERACTION WITH T-SNARES HOMOLOG 1B"/>
    <property type="match status" value="1"/>
</dbReference>
<evidence type="ECO:0000313" key="12">
    <source>
        <dbReference type="Proteomes" id="UP001642483"/>
    </source>
</evidence>
<dbReference type="EMBL" id="CAWYQH010000068">
    <property type="protein sequence ID" value="CAK8680504.1"/>
    <property type="molecule type" value="Genomic_DNA"/>
</dbReference>
<keyword evidence="2" id="KW-0813">Transport</keyword>
<keyword evidence="7 9" id="KW-0472">Membrane</keyword>
<keyword evidence="4" id="KW-0653">Protein transport</keyword>
<evidence type="ECO:0000256" key="7">
    <source>
        <dbReference type="ARBA" id="ARBA00023136"/>
    </source>
</evidence>
<protein>
    <recommendedName>
        <fullName evidence="10">Vesicle transport v-SNARE N-terminal domain-containing protein</fullName>
    </recommendedName>
</protein>
<dbReference type="Gene3D" id="1.20.5.110">
    <property type="match status" value="1"/>
</dbReference>
<evidence type="ECO:0000313" key="11">
    <source>
        <dbReference type="EMBL" id="CAK8680504.1"/>
    </source>
</evidence>
<dbReference type="InterPro" id="IPR010989">
    <property type="entry name" value="SNARE"/>
</dbReference>
<dbReference type="PANTHER" id="PTHR21230">
    <property type="entry name" value="VESICLE TRANSPORT V-SNARE PROTEIN VTI1-RELATED"/>
    <property type="match status" value="1"/>
</dbReference>
<reference evidence="11 12" key="1">
    <citation type="submission" date="2024-02" db="EMBL/GenBank/DDBJ databases">
        <authorList>
            <person name="Daric V."/>
            <person name="Darras S."/>
        </authorList>
    </citation>
    <scope>NUCLEOTIDE SEQUENCE [LARGE SCALE GENOMIC DNA]</scope>
</reference>
<proteinExistence type="inferred from homology"/>
<evidence type="ECO:0000256" key="4">
    <source>
        <dbReference type="ARBA" id="ARBA00022927"/>
    </source>
</evidence>
<sequence>MASSEIYEDIKENLRNTLSHLKASIKQNSLRKLGGEERQKCAQEIARKSSQAHILIKDLENEIYQAPVTYQAEMNREVKRLKYDLETIERSMEVTKSKQVPYSKQVTFGKGSSSQSQDVSDQTSLMLGHKSLQRASASITRSTVVAAESEGIGNEILDNLGQQREQLHRTRDRLEDTDVELTKTRKLLLSINRKVITNKIFLVFIVFVELGILGGVVYIKFFGPK</sequence>
<dbReference type="SUPFAM" id="SSF58038">
    <property type="entry name" value="SNARE fusion complex"/>
    <property type="match status" value="1"/>
</dbReference>
<dbReference type="SUPFAM" id="SSF47661">
    <property type="entry name" value="t-snare proteins"/>
    <property type="match status" value="1"/>
</dbReference>
<dbReference type="InterPro" id="IPR038407">
    <property type="entry name" value="v-SNARE_N_sf"/>
</dbReference>
<evidence type="ECO:0000256" key="3">
    <source>
        <dbReference type="ARBA" id="ARBA00022692"/>
    </source>
</evidence>
<evidence type="ECO:0000256" key="1">
    <source>
        <dbReference type="ARBA" id="ARBA00006108"/>
    </source>
</evidence>
<dbReference type="Pfam" id="PF05008">
    <property type="entry name" value="V-SNARE"/>
    <property type="match status" value="1"/>
</dbReference>
<evidence type="ECO:0000256" key="9">
    <source>
        <dbReference type="SAM" id="Phobius"/>
    </source>
</evidence>
<dbReference type="CDD" id="cd15890">
    <property type="entry name" value="SNARE_Vti1b"/>
    <property type="match status" value="1"/>
</dbReference>